<evidence type="ECO:0000259" key="1">
    <source>
        <dbReference type="Pfam" id="PF11827"/>
    </source>
</evidence>
<dbReference type="InterPro" id="IPR021782">
    <property type="entry name" value="DUF3347"/>
</dbReference>
<sequence>MTNRTNAVTVMKSISIFAFVALLISCKENQKQSNSKVESNSVEQTLKKEGIGITFTESEKEAIFDQYLNIRDALFNSDTMAAKEAAQELADEVSETKIKNAAEEIAFSDDIEMQRKAFQELSTEIEPLLKGSLASGEIYKQYCPMAFEHKGAAWLSDSKKILNPYFGEKMPRCGTVQETIQ</sequence>
<gene>
    <name evidence="2" type="ORF">K8352_09510</name>
</gene>
<evidence type="ECO:0000313" key="3">
    <source>
        <dbReference type="Proteomes" id="UP001200642"/>
    </source>
</evidence>
<dbReference type="PROSITE" id="PS51257">
    <property type="entry name" value="PROKAR_LIPOPROTEIN"/>
    <property type="match status" value="1"/>
</dbReference>
<dbReference type="Pfam" id="PF11827">
    <property type="entry name" value="DUF3347"/>
    <property type="match status" value="1"/>
</dbReference>
<keyword evidence="3" id="KW-1185">Reference proteome</keyword>
<dbReference type="Proteomes" id="UP001200642">
    <property type="component" value="Unassembled WGS sequence"/>
</dbReference>
<accession>A0AAE3EVD2</accession>
<evidence type="ECO:0000313" key="2">
    <source>
        <dbReference type="EMBL" id="MCG2460983.1"/>
    </source>
</evidence>
<reference evidence="2" key="1">
    <citation type="submission" date="2023-02" db="EMBL/GenBank/DDBJ databases">
        <title>Genome of Flavobacteriaceae gen. nov. sp. strain F89.</title>
        <authorList>
            <person name="Wang Y."/>
        </authorList>
    </citation>
    <scope>NUCLEOTIDE SEQUENCE</scope>
    <source>
        <strain evidence="2">F89</strain>
    </source>
</reference>
<organism evidence="2 3">
    <name type="scientific">Cerina litoralis</name>
    <dbReference type="NCBI Taxonomy" id="2874477"/>
    <lineage>
        <taxon>Bacteria</taxon>
        <taxon>Pseudomonadati</taxon>
        <taxon>Bacteroidota</taxon>
        <taxon>Flavobacteriia</taxon>
        <taxon>Flavobacteriales</taxon>
        <taxon>Flavobacteriaceae</taxon>
        <taxon>Cerina</taxon>
    </lineage>
</organism>
<protein>
    <submittedName>
        <fullName evidence="2">DUF3347 domain-containing protein</fullName>
    </submittedName>
</protein>
<proteinExistence type="predicted"/>
<name>A0AAE3EVD2_9FLAO</name>
<dbReference type="RefSeq" id="WP_317902131.1">
    <property type="nucleotide sequence ID" value="NZ_JAIRBC010000012.1"/>
</dbReference>
<dbReference type="EMBL" id="JAIRBC010000012">
    <property type="protein sequence ID" value="MCG2460983.1"/>
    <property type="molecule type" value="Genomic_DNA"/>
</dbReference>
<dbReference type="AlphaFoldDB" id="A0AAE3EVD2"/>
<feature type="domain" description="DUF3347" evidence="1">
    <location>
        <begin position="63"/>
        <end position="131"/>
    </location>
</feature>
<comment type="caution">
    <text evidence="2">The sequence shown here is derived from an EMBL/GenBank/DDBJ whole genome shotgun (WGS) entry which is preliminary data.</text>
</comment>